<reference evidence="3" key="1">
    <citation type="submission" date="2016-06" db="UniProtKB">
        <authorList>
            <consortium name="WormBaseParasite"/>
        </authorList>
    </citation>
    <scope>IDENTIFICATION</scope>
</reference>
<evidence type="ECO:0000313" key="2">
    <source>
        <dbReference type="Proteomes" id="UP000275846"/>
    </source>
</evidence>
<gene>
    <name evidence="1" type="ORF">SSLN_LOCUS12992</name>
</gene>
<dbReference type="AlphaFoldDB" id="A0A183T944"/>
<dbReference type="WBParaSite" id="SSLN_0001349301-mRNA-1">
    <property type="protein sequence ID" value="SSLN_0001349301-mRNA-1"/>
    <property type="gene ID" value="SSLN_0001349301"/>
</dbReference>
<keyword evidence="2" id="KW-1185">Reference proteome</keyword>
<accession>A0A183T944</accession>
<proteinExistence type="predicted"/>
<organism evidence="3">
    <name type="scientific">Schistocephalus solidus</name>
    <name type="common">Tapeworm</name>
    <dbReference type="NCBI Taxonomy" id="70667"/>
    <lineage>
        <taxon>Eukaryota</taxon>
        <taxon>Metazoa</taxon>
        <taxon>Spiralia</taxon>
        <taxon>Lophotrochozoa</taxon>
        <taxon>Platyhelminthes</taxon>
        <taxon>Cestoda</taxon>
        <taxon>Eucestoda</taxon>
        <taxon>Diphyllobothriidea</taxon>
        <taxon>Diphyllobothriidae</taxon>
        <taxon>Schistocephalus</taxon>
    </lineage>
</organism>
<dbReference type="EMBL" id="UYSU01037708">
    <property type="protein sequence ID" value="VDL99377.1"/>
    <property type="molecule type" value="Genomic_DNA"/>
</dbReference>
<evidence type="ECO:0000313" key="1">
    <source>
        <dbReference type="EMBL" id="VDL99377.1"/>
    </source>
</evidence>
<dbReference type="Proteomes" id="UP000275846">
    <property type="component" value="Unassembled WGS sequence"/>
</dbReference>
<protein>
    <submittedName>
        <fullName evidence="1 3">Uncharacterized protein</fullName>
    </submittedName>
</protein>
<sequence>MSTNGDVAPQLLVTPARAHQRCLLFDGKTEDVGQEKIMCRADLQTEAFAVSRANAGSEFSKDDQFVCIRCGHEEGL</sequence>
<name>A0A183T944_SCHSO</name>
<reference evidence="1 2" key="2">
    <citation type="submission" date="2018-11" db="EMBL/GenBank/DDBJ databases">
        <authorList>
            <consortium name="Pathogen Informatics"/>
        </authorList>
    </citation>
    <scope>NUCLEOTIDE SEQUENCE [LARGE SCALE GENOMIC DNA]</scope>
    <source>
        <strain evidence="1 2">NST_G2</strain>
    </source>
</reference>
<evidence type="ECO:0000313" key="3">
    <source>
        <dbReference type="WBParaSite" id="SSLN_0001349301-mRNA-1"/>
    </source>
</evidence>